<keyword evidence="1" id="KW-0812">Transmembrane</keyword>
<feature type="transmembrane region" description="Helical" evidence="1">
    <location>
        <begin position="32"/>
        <end position="50"/>
    </location>
</feature>
<dbReference type="EMBL" id="JBHTIS010002261">
    <property type="protein sequence ID" value="MFD1049573.1"/>
    <property type="molecule type" value="Genomic_DNA"/>
</dbReference>
<feature type="transmembrane region" description="Helical" evidence="1">
    <location>
        <begin position="62"/>
        <end position="88"/>
    </location>
</feature>
<dbReference type="Pfam" id="PF04341">
    <property type="entry name" value="DUF485"/>
    <property type="match status" value="1"/>
</dbReference>
<keyword evidence="3" id="KW-1185">Reference proteome</keyword>
<keyword evidence="1" id="KW-1133">Transmembrane helix</keyword>
<protein>
    <submittedName>
        <fullName evidence="2">DUF485 domain-containing protein</fullName>
    </submittedName>
</protein>
<dbReference type="InterPro" id="IPR007436">
    <property type="entry name" value="DUF485"/>
</dbReference>
<accession>A0ABW3MHI2</accession>
<dbReference type="Proteomes" id="UP001597045">
    <property type="component" value="Unassembled WGS sequence"/>
</dbReference>
<name>A0ABW3MHI2_9PSEU</name>
<evidence type="ECO:0000313" key="3">
    <source>
        <dbReference type="Proteomes" id="UP001597045"/>
    </source>
</evidence>
<proteinExistence type="predicted"/>
<reference evidence="3" key="1">
    <citation type="journal article" date="2019" name="Int. J. Syst. Evol. Microbiol.">
        <title>The Global Catalogue of Microorganisms (GCM) 10K type strain sequencing project: providing services to taxonomists for standard genome sequencing and annotation.</title>
        <authorList>
            <consortium name="The Broad Institute Genomics Platform"/>
            <consortium name="The Broad Institute Genome Sequencing Center for Infectious Disease"/>
            <person name="Wu L."/>
            <person name="Ma J."/>
        </authorList>
    </citation>
    <scope>NUCLEOTIDE SEQUENCE [LARGE SCALE GENOMIC DNA]</scope>
    <source>
        <strain evidence="3">JCM 31486</strain>
    </source>
</reference>
<dbReference type="PANTHER" id="PTHR38441:SF1">
    <property type="entry name" value="MEMBRANE PROTEIN"/>
    <property type="match status" value="1"/>
</dbReference>
<gene>
    <name evidence="2" type="ORF">ACFQ1S_30600</name>
</gene>
<dbReference type="PANTHER" id="PTHR38441">
    <property type="entry name" value="INTEGRAL MEMBRANE PROTEIN-RELATED"/>
    <property type="match status" value="1"/>
</dbReference>
<keyword evidence="1" id="KW-0472">Membrane</keyword>
<organism evidence="2 3">
    <name type="scientific">Kibdelosporangium lantanae</name>
    <dbReference type="NCBI Taxonomy" id="1497396"/>
    <lineage>
        <taxon>Bacteria</taxon>
        <taxon>Bacillati</taxon>
        <taxon>Actinomycetota</taxon>
        <taxon>Actinomycetes</taxon>
        <taxon>Pseudonocardiales</taxon>
        <taxon>Pseudonocardiaceae</taxon>
        <taxon>Kibdelosporangium</taxon>
    </lineage>
</organism>
<evidence type="ECO:0000313" key="2">
    <source>
        <dbReference type="EMBL" id="MFD1049573.1"/>
    </source>
</evidence>
<evidence type="ECO:0000256" key="1">
    <source>
        <dbReference type="SAM" id="Phobius"/>
    </source>
</evidence>
<comment type="caution">
    <text evidence="2">The sequence shown here is derived from an EMBL/GenBank/DDBJ whole genome shotgun (WGS) entry which is preliminary data.</text>
</comment>
<sequence>MSTETRSLEDEDWAAVQNSPDFVELRRRLRRFVFPMAGLFLVWYLVYVLLADYAHGFMSTKVFGNINVALILGLLQFVSTFVITGLYVRYANRKLDPQSAKIREQIEGGAE</sequence>